<feature type="region of interest" description="Disordered" evidence="1">
    <location>
        <begin position="164"/>
        <end position="183"/>
    </location>
</feature>
<evidence type="ECO:0008006" key="5">
    <source>
        <dbReference type="Google" id="ProtNLM"/>
    </source>
</evidence>
<keyword evidence="2" id="KW-1133">Transmembrane helix</keyword>
<feature type="compositionally biased region" description="Basic and acidic residues" evidence="1">
    <location>
        <begin position="173"/>
        <end position="183"/>
    </location>
</feature>
<proteinExistence type="predicted"/>
<keyword evidence="2" id="KW-0812">Transmembrane</keyword>
<dbReference type="EMBL" id="LFEH01000040">
    <property type="protein sequence ID" value="KMS79061.1"/>
    <property type="molecule type" value="Genomic_DNA"/>
</dbReference>
<gene>
    <name evidence="3" type="ORF">ACH49_13445</name>
</gene>
<organism evidence="3 4">
    <name type="scientific">Streptomyces leeuwenhoekii</name>
    <dbReference type="NCBI Taxonomy" id="1437453"/>
    <lineage>
        <taxon>Bacteria</taxon>
        <taxon>Bacillati</taxon>
        <taxon>Actinomycetota</taxon>
        <taxon>Actinomycetes</taxon>
        <taxon>Kitasatosporales</taxon>
        <taxon>Streptomycetaceae</taxon>
        <taxon>Streptomyces</taxon>
    </lineage>
</organism>
<sequence>MDLTGGARATAIAAAATMLGGLSVLLHGIVHSNTAHAIGGGGLTIVALMTVSMLLLRRWIVDTRTERQALADAQRQAEAERARYFAAQAALENEHARLARDMARERASISATLMKEREAMRAEFEDERATLVCETMEATVLMFHGGRFAPETPKQSNLIRFPKELPAQTPAADRSREHGVVGP</sequence>
<feature type="transmembrane region" description="Helical" evidence="2">
    <location>
        <begin position="12"/>
        <end position="30"/>
    </location>
</feature>
<dbReference type="Proteomes" id="UP000037274">
    <property type="component" value="Unassembled WGS sequence"/>
</dbReference>
<evidence type="ECO:0000313" key="4">
    <source>
        <dbReference type="Proteomes" id="UP000037274"/>
    </source>
</evidence>
<evidence type="ECO:0000256" key="2">
    <source>
        <dbReference type="SAM" id="Phobius"/>
    </source>
</evidence>
<feature type="transmembrane region" description="Helical" evidence="2">
    <location>
        <begin position="36"/>
        <end position="56"/>
    </location>
</feature>
<evidence type="ECO:0000256" key="1">
    <source>
        <dbReference type="SAM" id="MobiDB-lite"/>
    </source>
</evidence>
<dbReference type="RefSeq" id="WP_048572821.1">
    <property type="nucleotide sequence ID" value="NZ_LFEH01000040.1"/>
</dbReference>
<reference evidence="3 4" key="1">
    <citation type="submission" date="2015-06" db="EMBL/GenBank/DDBJ databases">
        <title>Draft genome sequence of Streptomyces leeuwenhoekii C58, which produces the novel lasso peptide, chaxapeptin.</title>
        <authorList>
            <person name="Yi Y."/>
            <person name="Hai D."/>
            <person name="Jaspars M."/>
            <person name="Sheng H."/>
            <person name="Rateb M.E."/>
            <person name="Bull A."/>
            <person name="Goodfellow M."/>
            <person name="Asenjo J.A."/>
            <person name="Ebel R."/>
        </authorList>
    </citation>
    <scope>NUCLEOTIDE SEQUENCE [LARGE SCALE GENOMIC DNA]</scope>
    <source>
        <strain evidence="3 4">C58</strain>
    </source>
</reference>
<comment type="caution">
    <text evidence="3">The sequence shown here is derived from an EMBL/GenBank/DDBJ whole genome shotgun (WGS) entry which is preliminary data.</text>
</comment>
<protein>
    <recommendedName>
        <fullName evidence="5">Secreted Protein</fullName>
    </recommendedName>
</protein>
<keyword evidence="4" id="KW-1185">Reference proteome</keyword>
<name>A0ABR5HZ60_STRLW</name>
<evidence type="ECO:0000313" key="3">
    <source>
        <dbReference type="EMBL" id="KMS79061.1"/>
    </source>
</evidence>
<accession>A0ABR5HZ60</accession>
<keyword evidence="2" id="KW-0472">Membrane</keyword>